<reference evidence="5 6" key="1">
    <citation type="journal article" date="2019" name="Genome Biol. Evol.">
        <title>The Rhododendron genome and chromosomal organization provide insight into shared whole-genome duplications across the heath family (Ericaceae).</title>
        <authorList>
            <person name="Soza V.L."/>
            <person name="Lindsley D."/>
            <person name="Waalkes A."/>
            <person name="Ramage E."/>
            <person name="Patwardhan R.P."/>
            <person name="Burton J.N."/>
            <person name="Adey A."/>
            <person name="Kumar A."/>
            <person name="Qiu R."/>
            <person name="Shendure J."/>
            <person name="Hall B."/>
        </authorList>
    </citation>
    <scope>NUCLEOTIDE SEQUENCE [LARGE SCALE GENOMIC DNA]</scope>
    <source>
        <strain evidence="5">RSF 1966-606</strain>
    </source>
</reference>
<dbReference type="PANTHER" id="PTHR31225">
    <property type="entry name" value="OS04G0344100 PROTEIN-RELATED"/>
    <property type="match status" value="1"/>
</dbReference>
<keyword evidence="6" id="KW-1185">Reference proteome</keyword>
<feature type="non-terminal residue" evidence="5">
    <location>
        <position position="1"/>
    </location>
</feature>
<keyword evidence="2" id="KW-0460">Magnesium</keyword>
<name>A0A6A4LMZ4_9ERIC</name>
<proteinExistence type="predicted"/>
<evidence type="ECO:0000259" key="4">
    <source>
        <dbReference type="Pfam" id="PF03936"/>
    </source>
</evidence>
<dbReference type="GO" id="GO:0016114">
    <property type="term" value="P:terpenoid biosynthetic process"/>
    <property type="evidence" value="ECO:0007669"/>
    <property type="project" value="InterPro"/>
</dbReference>
<dbReference type="Pfam" id="PF03936">
    <property type="entry name" value="Terpene_synth_C"/>
    <property type="match status" value="1"/>
</dbReference>
<dbReference type="OrthoDB" id="1936865at2759"/>
<evidence type="ECO:0000256" key="2">
    <source>
        <dbReference type="ARBA" id="ARBA00022842"/>
    </source>
</evidence>
<dbReference type="InterPro" id="IPR008930">
    <property type="entry name" value="Terpenoid_cyclase/PrenylTrfase"/>
</dbReference>
<dbReference type="GO" id="GO:0000287">
    <property type="term" value="F:magnesium ion binding"/>
    <property type="evidence" value="ECO:0007669"/>
    <property type="project" value="InterPro"/>
</dbReference>
<dbReference type="InterPro" id="IPR034741">
    <property type="entry name" value="Terpene_cyclase-like_1_C"/>
</dbReference>
<dbReference type="InterPro" id="IPR005630">
    <property type="entry name" value="Terpene_synthase_metal-bd"/>
</dbReference>
<dbReference type="SFLD" id="SFLDG01019">
    <property type="entry name" value="Terpene_Cyclase_Like_1_C_Termi"/>
    <property type="match status" value="1"/>
</dbReference>
<gene>
    <name evidence="5" type="ORF">C3L33_10323</name>
</gene>
<dbReference type="InterPro" id="IPR050148">
    <property type="entry name" value="Terpene_synthase-like"/>
</dbReference>
<dbReference type="SUPFAM" id="SSF48576">
    <property type="entry name" value="Terpenoid synthases"/>
    <property type="match status" value="1"/>
</dbReference>
<keyword evidence="3" id="KW-0456">Lyase</keyword>
<evidence type="ECO:0000313" key="5">
    <source>
        <dbReference type="EMBL" id="KAE9457781.1"/>
    </source>
</evidence>
<evidence type="ECO:0000256" key="3">
    <source>
        <dbReference type="ARBA" id="ARBA00023239"/>
    </source>
</evidence>
<dbReference type="InterPro" id="IPR008949">
    <property type="entry name" value="Isoprenoid_synthase_dom_sf"/>
</dbReference>
<dbReference type="SUPFAM" id="SSF48239">
    <property type="entry name" value="Terpenoid cyclases/Protein prenyltransferases"/>
    <property type="match status" value="1"/>
</dbReference>
<dbReference type="Gene3D" id="1.10.600.10">
    <property type="entry name" value="Farnesyl Diphosphate Synthase"/>
    <property type="match status" value="1"/>
</dbReference>
<sequence>MDLVLSYPCCSSHVGFIFSSKTTFSAPKIKLFQSVQRFTVSTAKINEFQVNERRSANYHPSVWDPKFIESVTTSYSYEFHGGELDNSKQEVRKLLKTTPQEYPSVLLKLIDSMQRLGVAYHFEEEIKDALNLAQFDFTTANLYTTSLQFRLLRDHGYTIGSAIDDMYDIYGSIDELERFTDAVNRWSVEATDDLPEYMKICYLAMFNFGNEIAYNVLRDHGLNVVSYIKEEWSNLCGAYLVEARWFYSGFIPTLEEYLKNAWKSVGGPAAIAHACLLLGSPITRTSLDSYKASSELIYWSSIITRLSDDLGTSKDEIMRGDVAKSIQCYMNERSVTEEQAQDHIKGLVRESWRKLNETIAQNSPPTPMISMSLNMARTAHCIYQHGDGIGTSFGVTKDRVTSLIVDPIPIERHTPLASEEKRAM</sequence>
<dbReference type="SFLD" id="SFLDS00005">
    <property type="entry name" value="Isoprenoid_Synthase_Type_I"/>
    <property type="match status" value="1"/>
</dbReference>
<dbReference type="AlphaFoldDB" id="A0A6A4LMZ4"/>
<dbReference type="EMBL" id="QEFC01001460">
    <property type="protein sequence ID" value="KAE9457781.1"/>
    <property type="molecule type" value="Genomic_DNA"/>
</dbReference>
<dbReference type="PANTHER" id="PTHR31225:SF98">
    <property type="entry name" value="TERPENE SYNTHASE 9-RELATED"/>
    <property type="match status" value="1"/>
</dbReference>
<evidence type="ECO:0000313" key="6">
    <source>
        <dbReference type="Proteomes" id="UP000428333"/>
    </source>
</evidence>
<dbReference type="GO" id="GO:0010333">
    <property type="term" value="F:terpene synthase activity"/>
    <property type="evidence" value="ECO:0007669"/>
    <property type="project" value="InterPro"/>
</dbReference>
<keyword evidence="1" id="KW-0479">Metal-binding</keyword>
<accession>A0A6A4LMZ4</accession>
<feature type="domain" description="Terpene synthase metal-binding" evidence="4">
    <location>
        <begin position="158"/>
        <end position="354"/>
    </location>
</feature>
<comment type="caution">
    <text evidence="5">The sequence shown here is derived from an EMBL/GenBank/DDBJ whole genome shotgun (WGS) entry which is preliminary data.</text>
</comment>
<dbReference type="Proteomes" id="UP000428333">
    <property type="component" value="Linkage Group LG06"/>
</dbReference>
<evidence type="ECO:0000256" key="1">
    <source>
        <dbReference type="ARBA" id="ARBA00022723"/>
    </source>
</evidence>
<organism evidence="5 6">
    <name type="scientific">Rhododendron williamsianum</name>
    <dbReference type="NCBI Taxonomy" id="262921"/>
    <lineage>
        <taxon>Eukaryota</taxon>
        <taxon>Viridiplantae</taxon>
        <taxon>Streptophyta</taxon>
        <taxon>Embryophyta</taxon>
        <taxon>Tracheophyta</taxon>
        <taxon>Spermatophyta</taxon>
        <taxon>Magnoliopsida</taxon>
        <taxon>eudicotyledons</taxon>
        <taxon>Gunneridae</taxon>
        <taxon>Pentapetalae</taxon>
        <taxon>asterids</taxon>
        <taxon>Ericales</taxon>
        <taxon>Ericaceae</taxon>
        <taxon>Ericoideae</taxon>
        <taxon>Rhodoreae</taxon>
        <taxon>Rhododendron</taxon>
    </lineage>
</organism>
<protein>
    <recommendedName>
        <fullName evidence="4">Terpene synthase metal-binding domain-containing protein</fullName>
    </recommendedName>
</protein>